<comment type="subcellular location">
    <subcellularLocation>
        <location evidence="1">Membrane</location>
        <topology evidence="1">Multi-pass membrane protein</topology>
    </subcellularLocation>
</comment>
<dbReference type="PANTHER" id="PTHR47110:SF2">
    <property type="entry name" value="UROPLAKIN-1B"/>
    <property type="match status" value="1"/>
</dbReference>
<evidence type="ECO:0000256" key="2">
    <source>
        <dbReference type="ARBA" id="ARBA00006840"/>
    </source>
</evidence>
<dbReference type="CDD" id="cd03156">
    <property type="entry name" value="uroplakin_I_like_LEL"/>
    <property type="match status" value="1"/>
</dbReference>
<dbReference type="GO" id="GO:0016020">
    <property type="term" value="C:membrane"/>
    <property type="evidence" value="ECO:0007669"/>
    <property type="project" value="UniProtKB-SubCell"/>
</dbReference>
<dbReference type="InterPro" id="IPR008952">
    <property type="entry name" value="Tetraspanin_EC2_sf"/>
</dbReference>
<dbReference type="EMBL" id="JARO02005667">
    <property type="protein sequence ID" value="KPP66411.1"/>
    <property type="molecule type" value="Genomic_DNA"/>
</dbReference>
<sequence>MLSLARDAQLSDSCLRLFFAGGQALGVRTAAAMAGGKGITLLMILLIIGNVFTAETTCGGQDKNNAIVIFHKFFSLVRLGALINSHQRCHASVSGTSPELMILFLPQILGLALFAVAVWVTVDSYGLYPLTAVTGKDDIFAASWIAIFTGFAFFCVAFFGAFAAARKSRRMMLVYLVSMLIVYIFECASAITAATNRDYLVGNSSLMKKQMLTYYADGSDAGMQVTNTWNRLMLEVGCCGADGPMDWVAYTSTFRQKYGNTYPWPLNCCNRLSTFDVVDPKNCKIGYADSMFTQGCFSYIESVFSRYTWAISWYGFSVLMFVFFLMLLAMVYYTKL</sequence>
<keyword evidence="5 6" id="KW-0472">Membrane</keyword>
<dbReference type="SUPFAM" id="SSF48652">
    <property type="entry name" value="Tetraspanin"/>
    <property type="match status" value="1"/>
</dbReference>
<evidence type="ECO:0000256" key="5">
    <source>
        <dbReference type="ARBA" id="ARBA00023136"/>
    </source>
</evidence>
<comment type="caution">
    <text evidence="7">The sequence shown here is derived from an EMBL/GenBank/DDBJ whole genome shotgun (WGS) entry which is preliminary data.</text>
</comment>
<dbReference type="PANTHER" id="PTHR47110">
    <property type="entry name" value="TESTIS-SPECIFIC EXPRESSED PROTEIN 55"/>
    <property type="match status" value="1"/>
</dbReference>
<feature type="transmembrane region" description="Helical" evidence="6">
    <location>
        <begin position="311"/>
        <end position="333"/>
    </location>
</feature>
<organism evidence="7 8">
    <name type="scientific">Scleropages formosus</name>
    <name type="common">Asian bonytongue</name>
    <name type="synonym">Osteoglossum formosum</name>
    <dbReference type="NCBI Taxonomy" id="113540"/>
    <lineage>
        <taxon>Eukaryota</taxon>
        <taxon>Metazoa</taxon>
        <taxon>Chordata</taxon>
        <taxon>Craniata</taxon>
        <taxon>Vertebrata</taxon>
        <taxon>Euteleostomi</taxon>
        <taxon>Actinopterygii</taxon>
        <taxon>Neopterygii</taxon>
        <taxon>Teleostei</taxon>
        <taxon>Osteoglossocephala</taxon>
        <taxon>Osteoglossomorpha</taxon>
        <taxon>Osteoglossiformes</taxon>
        <taxon>Osteoglossidae</taxon>
        <taxon>Scleropages</taxon>
    </lineage>
</organism>
<proteinExistence type="inferred from homology"/>
<feature type="transmembrane region" description="Helical" evidence="6">
    <location>
        <begin position="100"/>
        <end position="122"/>
    </location>
</feature>
<protein>
    <submittedName>
        <fullName evidence="7">Uncharacterized protein</fullName>
    </submittedName>
</protein>
<feature type="transmembrane region" description="Helical" evidence="6">
    <location>
        <begin position="142"/>
        <end position="165"/>
    </location>
</feature>
<gene>
    <name evidence="7" type="ORF">Z043_115089</name>
</gene>
<dbReference type="AlphaFoldDB" id="A0A0P7TY61"/>
<reference evidence="7 8" key="1">
    <citation type="submission" date="2015-08" db="EMBL/GenBank/DDBJ databases">
        <title>The genome of the Asian arowana (Scleropages formosus).</title>
        <authorList>
            <person name="Tan M.H."/>
            <person name="Gan H.M."/>
            <person name="Croft L.J."/>
            <person name="Austin C.M."/>
        </authorList>
    </citation>
    <scope>NUCLEOTIDE SEQUENCE [LARGE SCALE GENOMIC DNA]</scope>
    <source>
        <strain evidence="7">Aro1</strain>
    </source>
</reference>
<evidence type="ECO:0000313" key="7">
    <source>
        <dbReference type="EMBL" id="KPP66411.1"/>
    </source>
</evidence>
<feature type="transmembrane region" description="Helical" evidence="6">
    <location>
        <begin position="172"/>
        <end position="194"/>
    </location>
</feature>
<keyword evidence="3 6" id="KW-0812">Transmembrane</keyword>
<accession>A0A0P7TY61</accession>
<evidence type="ECO:0000256" key="4">
    <source>
        <dbReference type="ARBA" id="ARBA00022989"/>
    </source>
</evidence>
<dbReference type="PRINTS" id="PR00259">
    <property type="entry name" value="TMFOUR"/>
</dbReference>
<evidence type="ECO:0000256" key="6">
    <source>
        <dbReference type="SAM" id="Phobius"/>
    </source>
</evidence>
<evidence type="ECO:0000256" key="1">
    <source>
        <dbReference type="ARBA" id="ARBA00004141"/>
    </source>
</evidence>
<evidence type="ECO:0000313" key="8">
    <source>
        <dbReference type="Proteomes" id="UP000034805"/>
    </source>
</evidence>
<comment type="similarity">
    <text evidence="2">Belongs to the tetraspanin (TM4SF) family.</text>
</comment>
<dbReference type="InterPro" id="IPR018499">
    <property type="entry name" value="Tetraspanin/Peripherin"/>
</dbReference>
<keyword evidence="4 6" id="KW-1133">Transmembrane helix</keyword>
<dbReference type="Pfam" id="PF00335">
    <property type="entry name" value="Tetraspanin"/>
    <property type="match status" value="1"/>
</dbReference>
<dbReference type="Gene3D" id="1.10.1450.10">
    <property type="entry name" value="Tetraspanin"/>
    <property type="match status" value="1"/>
</dbReference>
<dbReference type="STRING" id="113540.ENSSFOP00015030102"/>
<name>A0A0P7TY61_SCLFO</name>
<dbReference type="Proteomes" id="UP000034805">
    <property type="component" value="Unassembled WGS sequence"/>
</dbReference>
<evidence type="ECO:0000256" key="3">
    <source>
        <dbReference type="ARBA" id="ARBA00022692"/>
    </source>
</evidence>